<dbReference type="Proteomes" id="UP000830729">
    <property type="component" value="Chromosome"/>
</dbReference>
<evidence type="ECO:0000313" key="2">
    <source>
        <dbReference type="EMBL" id="UPV74182.1"/>
    </source>
</evidence>
<dbReference type="RefSeq" id="WP_248650229.1">
    <property type="nucleotide sequence ID" value="NZ_CP096659.1"/>
</dbReference>
<evidence type="ECO:0008006" key="4">
    <source>
        <dbReference type="Google" id="ProtNLM"/>
    </source>
</evidence>
<protein>
    <recommendedName>
        <fullName evidence="4">Caspase family protein</fullName>
    </recommendedName>
</protein>
<gene>
    <name evidence="2" type="ORF">M0R89_16785</name>
</gene>
<dbReference type="KEGG" id="halx:M0R89_16785"/>
<keyword evidence="3" id="KW-1185">Reference proteome</keyword>
<sequence length="697" mass="75640">MTLSFEAASERPGVEIRDRIERRTYTVGTSGPVSPTPADTDEFRFPVDAAVAVTTETVTLPTFVATYVRGAAGRMQLEVGNETDRRLPSGRYDVELCAPMKLYLAVEGPMTVTATDDGIRFAFESATTVRVGARSHHERPAVTVTTTEDPRDVMAAFSTLGSALKTTSPERSFPTLRGHPPLVELGDELAIPDALDVPETGVRIELPPDRGHACVAAPLAFYLGARQVPVDDGSAPRIVTDEGFAYDLDGPRGFEEEVARTLKQTFFLDCVTRTEGYYPVTLHEREAIEPAVELDFADLYDRSLAERLEAYLSVPFEVVEEYVPTWKLTTHVEPTPENVASVPFLVDDLAVVRTPAARQTTHRAVASSGELTRDGDFTRSSSESGGTRPVVEPEGTDSVEQAWLGDHAPVDASKATPTAFRNRLAQETDAGDIEISVVCNDTAMDEERDIAAEVYGSRESLPFDVTVHRDLRTDELREVLAEETAFLHYIGHIDDSGFECADGHLDAADVESVGVEAFVLNACQSYDQGMELIDAGSVGGVVTLSDVINSGAVRVGKTMVRLLNRGFPLRAALSIAQSRSIVGNQYIVVGDGNLDVVQTESGSAFLCVVETGDGDGEKRSDDEFEVTLRSYVSGDGGIGGFFRPRFGESDDYRLTSGDHGPFTMTREELGTTLAMENLPMKVDGEFTWSNAFDADEI</sequence>
<reference evidence="2 3" key="1">
    <citation type="submission" date="2022-04" db="EMBL/GenBank/DDBJ databases">
        <title>Diverse halophilic archaea isolated from saline environments.</title>
        <authorList>
            <person name="Cui H.-L."/>
        </authorList>
    </citation>
    <scope>NUCLEOTIDE SEQUENCE [LARGE SCALE GENOMIC DNA]</scope>
    <source>
        <strain evidence="2 3">XZYJT49</strain>
    </source>
</reference>
<name>A0A8U0HST8_9EURY</name>
<evidence type="ECO:0000256" key="1">
    <source>
        <dbReference type="SAM" id="MobiDB-lite"/>
    </source>
</evidence>
<accession>A0A8U0HST8</accession>
<organism evidence="2 3">
    <name type="scientific">Halorussus limi</name>
    <dbReference type="NCBI Taxonomy" id="2938695"/>
    <lineage>
        <taxon>Archaea</taxon>
        <taxon>Methanobacteriati</taxon>
        <taxon>Methanobacteriota</taxon>
        <taxon>Stenosarchaea group</taxon>
        <taxon>Halobacteria</taxon>
        <taxon>Halobacteriales</taxon>
        <taxon>Haladaptataceae</taxon>
        <taxon>Halorussus</taxon>
    </lineage>
</organism>
<dbReference type="EMBL" id="CP096659">
    <property type="protein sequence ID" value="UPV74182.1"/>
    <property type="molecule type" value="Genomic_DNA"/>
</dbReference>
<evidence type="ECO:0000313" key="3">
    <source>
        <dbReference type="Proteomes" id="UP000830729"/>
    </source>
</evidence>
<proteinExistence type="predicted"/>
<dbReference type="AlphaFoldDB" id="A0A8U0HST8"/>
<feature type="region of interest" description="Disordered" evidence="1">
    <location>
        <begin position="358"/>
        <end position="395"/>
    </location>
</feature>
<dbReference type="GeneID" id="72186890"/>